<sequence length="157" mass="17292">MDRVWITNGSTRIAPVVNPLIAACHDGYAPTDIYVLNNPIIDDVTDAATSLMKTVVTAHGNDEPSITIKTIGEETDFEAITDYLQSAIEAGDDANADIAVDITPGRRFWSVISFQAGLTHDVEHLYYSHVETEEYFGETYPTIPRTAINLIDFTEVV</sequence>
<name>A0A4U5JGM0_9EURY</name>
<organism evidence="1 2">
    <name type="scientific">Natronomonas salsuginis</name>
    <dbReference type="NCBI Taxonomy" id="2217661"/>
    <lineage>
        <taxon>Archaea</taxon>
        <taxon>Methanobacteriati</taxon>
        <taxon>Methanobacteriota</taxon>
        <taxon>Stenosarchaea group</taxon>
        <taxon>Halobacteria</taxon>
        <taxon>Halobacteriales</taxon>
        <taxon>Natronomonadaceae</taxon>
        <taxon>Natronomonas</taxon>
    </lineage>
</organism>
<evidence type="ECO:0000313" key="2">
    <source>
        <dbReference type="Proteomes" id="UP000308037"/>
    </source>
</evidence>
<dbReference type="PROSITE" id="PS51257">
    <property type="entry name" value="PROKAR_LIPOPROTEIN"/>
    <property type="match status" value="1"/>
</dbReference>
<dbReference type="EMBL" id="QKNX01000001">
    <property type="protein sequence ID" value="TKR27975.1"/>
    <property type="molecule type" value="Genomic_DNA"/>
</dbReference>
<dbReference type="RefSeq" id="WP_137275275.1">
    <property type="nucleotide sequence ID" value="NZ_QKNX01000001.1"/>
</dbReference>
<dbReference type="Gene3D" id="3.40.50.10770">
    <property type="entry name" value="Hypothetical protein VC1899 like domain (Restriction endonuclease-like)"/>
    <property type="match status" value="1"/>
</dbReference>
<proteinExistence type="predicted"/>
<dbReference type="AlphaFoldDB" id="A0A4U5JGM0"/>
<dbReference type="Proteomes" id="UP000308037">
    <property type="component" value="Unassembled WGS sequence"/>
</dbReference>
<dbReference type="OrthoDB" id="258845at2157"/>
<protein>
    <recommendedName>
        <fullName evidence="3">CRISPR-associated protein</fullName>
    </recommendedName>
</protein>
<evidence type="ECO:0008006" key="3">
    <source>
        <dbReference type="Google" id="ProtNLM"/>
    </source>
</evidence>
<gene>
    <name evidence="1" type="ORF">DM868_02530</name>
</gene>
<keyword evidence="2" id="KW-1185">Reference proteome</keyword>
<evidence type="ECO:0000313" key="1">
    <source>
        <dbReference type="EMBL" id="TKR27975.1"/>
    </source>
</evidence>
<reference evidence="1 2" key="1">
    <citation type="submission" date="2019-04" db="EMBL/GenBank/DDBJ databases">
        <title>Natronomonas sp. F20-122 a newhaloarchaeon isolated from a saline saltern of Isla Bacuta, Huelva, Spain.</title>
        <authorList>
            <person name="Duran-Viseras A."/>
            <person name="Sanchez-Porro C."/>
            <person name="Ventosa A."/>
        </authorList>
    </citation>
    <scope>NUCLEOTIDE SEQUENCE [LARGE SCALE GENOMIC DNA]</scope>
    <source>
        <strain evidence="1 2">F20-122</strain>
    </source>
</reference>
<accession>A0A4U5JGM0</accession>
<comment type="caution">
    <text evidence="1">The sequence shown here is derived from an EMBL/GenBank/DDBJ whole genome shotgun (WGS) entry which is preliminary data.</text>
</comment>